<dbReference type="EMBL" id="UOEK01000618">
    <property type="protein sequence ID" value="VAW09623.1"/>
    <property type="molecule type" value="Genomic_DNA"/>
</dbReference>
<reference evidence="1" key="1">
    <citation type="submission" date="2018-06" db="EMBL/GenBank/DDBJ databases">
        <authorList>
            <person name="Zhirakovskaya E."/>
        </authorList>
    </citation>
    <scope>NUCLEOTIDE SEQUENCE</scope>
</reference>
<protein>
    <submittedName>
        <fullName evidence="1">Uncharacterized protein</fullName>
    </submittedName>
</protein>
<evidence type="ECO:0000313" key="1">
    <source>
        <dbReference type="EMBL" id="VAW09623.1"/>
    </source>
</evidence>
<sequence length="54" mass="6118">METTEPAPIVRIATRGDVAEVVDLYRRLAREQSALRPLWEYADGFNEPVAESVE</sequence>
<gene>
    <name evidence="1" type="ORF">MNBD_ACTINO02-513</name>
</gene>
<accession>A0A3B0T0P4</accession>
<proteinExistence type="predicted"/>
<feature type="non-terminal residue" evidence="1">
    <location>
        <position position="54"/>
    </location>
</feature>
<dbReference type="AlphaFoldDB" id="A0A3B0T0P4"/>
<name>A0A3B0T0P4_9ZZZZ</name>
<organism evidence="1">
    <name type="scientific">hydrothermal vent metagenome</name>
    <dbReference type="NCBI Taxonomy" id="652676"/>
    <lineage>
        <taxon>unclassified sequences</taxon>
        <taxon>metagenomes</taxon>
        <taxon>ecological metagenomes</taxon>
    </lineage>
</organism>